<name>A0A6N7KVZ5_9ACTN</name>
<dbReference type="RefSeq" id="WP_153463272.1">
    <property type="nucleotide sequence ID" value="NZ_WBOF01000001.1"/>
</dbReference>
<proteinExistence type="predicted"/>
<keyword evidence="2" id="KW-1185">Reference proteome</keyword>
<dbReference type="Proteomes" id="UP000450000">
    <property type="component" value="Unassembled WGS sequence"/>
</dbReference>
<accession>A0A6N7KVZ5</accession>
<sequence length="73" mass="7841">MTDFPIPTGPLDKAPVGYRDDADNETALLAALAAAGVQLGKYDERLVTWLASWEWATVAPIASWITRANQPAA</sequence>
<dbReference type="EMBL" id="WBOF01000001">
    <property type="protein sequence ID" value="MQS14487.1"/>
    <property type="molecule type" value="Genomic_DNA"/>
</dbReference>
<reference evidence="1 2" key="1">
    <citation type="submission" date="2019-09" db="EMBL/GenBank/DDBJ databases">
        <title>Genome Sequences of Streptomyces kaniharaensis ATCC 21070.</title>
        <authorList>
            <person name="Zhu W."/>
            <person name="De Crecy-Lagard V."/>
            <person name="Richards N.G."/>
        </authorList>
    </citation>
    <scope>NUCLEOTIDE SEQUENCE [LARGE SCALE GENOMIC DNA]</scope>
    <source>
        <strain evidence="1 2">SF-557</strain>
    </source>
</reference>
<dbReference type="OrthoDB" id="3698588at2"/>
<organism evidence="1 2">
    <name type="scientific">Streptomyces kaniharaensis</name>
    <dbReference type="NCBI Taxonomy" id="212423"/>
    <lineage>
        <taxon>Bacteria</taxon>
        <taxon>Bacillati</taxon>
        <taxon>Actinomycetota</taxon>
        <taxon>Actinomycetes</taxon>
        <taxon>Kitasatosporales</taxon>
        <taxon>Streptomycetaceae</taxon>
        <taxon>Streptomyces</taxon>
    </lineage>
</organism>
<dbReference type="AlphaFoldDB" id="A0A6N7KVZ5"/>
<protein>
    <submittedName>
        <fullName evidence="1">Uncharacterized protein</fullName>
    </submittedName>
</protein>
<evidence type="ECO:0000313" key="2">
    <source>
        <dbReference type="Proteomes" id="UP000450000"/>
    </source>
</evidence>
<gene>
    <name evidence="1" type="ORF">F7Q99_20015</name>
</gene>
<evidence type="ECO:0000313" key="1">
    <source>
        <dbReference type="EMBL" id="MQS14487.1"/>
    </source>
</evidence>
<comment type="caution">
    <text evidence="1">The sequence shown here is derived from an EMBL/GenBank/DDBJ whole genome shotgun (WGS) entry which is preliminary data.</text>
</comment>